<dbReference type="InterPro" id="IPR008258">
    <property type="entry name" value="Transglycosylase_SLT_dom_1"/>
</dbReference>
<accession>A0A177NAH9</accession>
<dbReference type="GO" id="GO:0000270">
    <property type="term" value="P:peptidoglycan metabolic process"/>
    <property type="evidence" value="ECO:0007669"/>
    <property type="project" value="InterPro"/>
</dbReference>
<comment type="caution">
    <text evidence="4">The sequence shown here is derived from an EMBL/GenBank/DDBJ whole genome shotgun (WGS) entry which is preliminary data.</text>
</comment>
<evidence type="ECO:0000313" key="5">
    <source>
        <dbReference type="Proteomes" id="UP000077857"/>
    </source>
</evidence>
<evidence type="ECO:0000313" key="4">
    <source>
        <dbReference type="EMBL" id="OAI14861.1"/>
    </source>
</evidence>
<dbReference type="OrthoDB" id="9815002at2"/>
<evidence type="ECO:0000259" key="3">
    <source>
        <dbReference type="Pfam" id="PF01464"/>
    </source>
</evidence>
<protein>
    <submittedName>
        <fullName evidence="4">Lytic transglycosylase</fullName>
    </submittedName>
</protein>
<dbReference type="InterPro" id="IPR023346">
    <property type="entry name" value="Lysozyme-like_dom_sf"/>
</dbReference>
<gene>
    <name evidence="4" type="ORF">A1507_00750</name>
</gene>
<organism evidence="4 5">
    <name type="scientific">Methylomonas koyamae</name>
    <dbReference type="NCBI Taxonomy" id="702114"/>
    <lineage>
        <taxon>Bacteria</taxon>
        <taxon>Pseudomonadati</taxon>
        <taxon>Pseudomonadota</taxon>
        <taxon>Gammaproteobacteria</taxon>
        <taxon>Methylococcales</taxon>
        <taxon>Methylococcaceae</taxon>
        <taxon>Methylomonas</taxon>
    </lineage>
</organism>
<proteinExistence type="inferred from homology"/>
<dbReference type="EMBL" id="LUUJ01000086">
    <property type="protein sequence ID" value="OAI14861.1"/>
    <property type="molecule type" value="Genomic_DNA"/>
</dbReference>
<dbReference type="GO" id="GO:0016020">
    <property type="term" value="C:membrane"/>
    <property type="evidence" value="ECO:0007669"/>
    <property type="project" value="InterPro"/>
</dbReference>
<keyword evidence="2" id="KW-0732">Signal</keyword>
<dbReference type="Pfam" id="PF01464">
    <property type="entry name" value="SLT"/>
    <property type="match status" value="1"/>
</dbReference>
<feature type="domain" description="Transglycosylase SLT" evidence="3">
    <location>
        <begin position="207"/>
        <end position="301"/>
    </location>
</feature>
<name>A0A177NAH9_9GAMM</name>
<feature type="signal peptide" evidence="2">
    <location>
        <begin position="1"/>
        <end position="20"/>
    </location>
</feature>
<sequence length="359" mass="39857">MNRFFLRILMLTAAAMLLNACGGGTPVKRDRVASARPNYIPQRPAYQPQSPAYRPTSYSGIFPKPGPLEPAVEFWRKTYAVWQRSEVAFHDDRYLDVIYEVMTLPGYVAEGLTAEQKDLVSRRRDYWKAQLAGLENKLRYGAALSPADKQLIAKLEASGRSLANVLPGADSRVRSQRGTRERFKRGLEISGRYDLQFRKIFRDAGLPEDLAYLPHVESSFQPAARSSAGAVGMWQFTKAAAKTFMPGGGVVDQRFDPFVSATGAARYLSYAYGKLGDWPAAVTSYNHGIGGMKRAQNQVGKDFAQIVATYDGPAFGFASRNYYAQFLAAREIASNPEPYFPEGVRYEAPLAPGQYLAEE</sequence>
<feature type="chain" id="PRO_5008068942" evidence="2">
    <location>
        <begin position="21"/>
        <end position="359"/>
    </location>
</feature>
<dbReference type="CDD" id="cd16894">
    <property type="entry name" value="MltD-like"/>
    <property type="match status" value="1"/>
</dbReference>
<dbReference type="InterPro" id="IPR000189">
    <property type="entry name" value="Transglyc_AS"/>
</dbReference>
<comment type="similarity">
    <text evidence="1">Belongs to the transglycosylase Slt family.</text>
</comment>
<dbReference type="Proteomes" id="UP000077857">
    <property type="component" value="Unassembled WGS sequence"/>
</dbReference>
<evidence type="ECO:0000256" key="1">
    <source>
        <dbReference type="ARBA" id="ARBA00007734"/>
    </source>
</evidence>
<dbReference type="GO" id="GO:0008933">
    <property type="term" value="F:peptidoglycan lytic transglycosylase activity"/>
    <property type="evidence" value="ECO:0007669"/>
    <property type="project" value="InterPro"/>
</dbReference>
<dbReference type="PROSITE" id="PS00922">
    <property type="entry name" value="TRANSGLYCOSYLASE"/>
    <property type="match status" value="1"/>
</dbReference>
<dbReference type="SUPFAM" id="SSF53955">
    <property type="entry name" value="Lysozyme-like"/>
    <property type="match status" value="1"/>
</dbReference>
<dbReference type="AlphaFoldDB" id="A0A177NAH9"/>
<dbReference type="Gene3D" id="1.10.530.10">
    <property type="match status" value="1"/>
</dbReference>
<reference evidence="4 5" key="1">
    <citation type="submission" date="2016-03" db="EMBL/GenBank/DDBJ databases">
        <authorList>
            <person name="Ploux O."/>
        </authorList>
    </citation>
    <scope>NUCLEOTIDE SEQUENCE [LARGE SCALE GENOMIC DNA]</scope>
    <source>
        <strain evidence="4 5">R-45378</strain>
    </source>
</reference>
<evidence type="ECO:0000256" key="2">
    <source>
        <dbReference type="SAM" id="SignalP"/>
    </source>
</evidence>